<evidence type="ECO:0000313" key="2">
    <source>
        <dbReference type="EMBL" id="RRT54920.1"/>
    </source>
</evidence>
<dbReference type="AlphaFoldDB" id="A0A426YT49"/>
<feature type="region of interest" description="Disordered" evidence="1">
    <location>
        <begin position="21"/>
        <end position="41"/>
    </location>
</feature>
<reference evidence="2 3" key="1">
    <citation type="journal article" date="2014" name="Agronomy (Basel)">
        <title>A Draft Genome Sequence for Ensete ventricosum, the Drought-Tolerant Tree Against Hunger.</title>
        <authorList>
            <person name="Harrison J."/>
            <person name="Moore K.A."/>
            <person name="Paszkiewicz K."/>
            <person name="Jones T."/>
            <person name="Grant M."/>
            <person name="Ambacheew D."/>
            <person name="Muzemil S."/>
            <person name="Studholme D.J."/>
        </authorList>
    </citation>
    <scope>NUCLEOTIDE SEQUENCE [LARGE SCALE GENOMIC DNA]</scope>
</reference>
<evidence type="ECO:0000256" key="1">
    <source>
        <dbReference type="SAM" id="MobiDB-lite"/>
    </source>
</evidence>
<accession>A0A426YT49</accession>
<gene>
    <name evidence="2" type="ORF">B296_00039884</name>
</gene>
<name>A0A426YT49_ENSVE</name>
<dbReference type="Proteomes" id="UP000287651">
    <property type="component" value="Unassembled WGS sequence"/>
</dbReference>
<dbReference type="EMBL" id="AMZH03010346">
    <property type="protein sequence ID" value="RRT54920.1"/>
    <property type="molecule type" value="Genomic_DNA"/>
</dbReference>
<comment type="caution">
    <text evidence="2">The sequence shown here is derived from an EMBL/GenBank/DDBJ whole genome shotgun (WGS) entry which is preliminary data.</text>
</comment>
<evidence type="ECO:0000313" key="3">
    <source>
        <dbReference type="Proteomes" id="UP000287651"/>
    </source>
</evidence>
<proteinExistence type="predicted"/>
<protein>
    <submittedName>
        <fullName evidence="2">Uncharacterized protein</fullName>
    </submittedName>
</protein>
<organism evidence="2 3">
    <name type="scientific">Ensete ventricosum</name>
    <name type="common">Abyssinian banana</name>
    <name type="synonym">Musa ensete</name>
    <dbReference type="NCBI Taxonomy" id="4639"/>
    <lineage>
        <taxon>Eukaryota</taxon>
        <taxon>Viridiplantae</taxon>
        <taxon>Streptophyta</taxon>
        <taxon>Embryophyta</taxon>
        <taxon>Tracheophyta</taxon>
        <taxon>Spermatophyta</taxon>
        <taxon>Magnoliopsida</taxon>
        <taxon>Liliopsida</taxon>
        <taxon>Zingiberales</taxon>
        <taxon>Musaceae</taxon>
        <taxon>Ensete</taxon>
    </lineage>
</organism>
<sequence length="301" mass="33137">MLYFIRWFYSTLYGHDSGSDLEKVKRPSFTSKTAEKEKDISTPPAGIWKSWRWRNDVAPPHAHIPPSVGNWSPSPRVSELPLLIARSATRRLSYPSSSLSTRQVDDDDRGCPYRIRVSRVNPSGQVAASRSTHHTEAMLQSASLPRHVAERNLFGGRTGIHPSPSSRHMGARKASTFDHGVSASPSCEVDEFHIPRGGRLGGAALSVDNHRPVDAVVACGPKDSERAWEQVTLTRDRETEGVAWDPPSGIQWEGLAFLGRRLAGAWAGSWGRFLFDRIRVGTARSDCLDGYAGPIGCLILC</sequence>